<dbReference type="EMBL" id="JBHSBY010000031">
    <property type="protein sequence ID" value="MFC4196275.1"/>
    <property type="molecule type" value="Genomic_DNA"/>
</dbReference>
<evidence type="ECO:0000313" key="2">
    <source>
        <dbReference type="EMBL" id="MFC4196275.1"/>
    </source>
</evidence>
<sequence>MENIILTSINLQSLELIIQKSVTAAMAVSKPETITNETEQTFSIQELANYLGVTKPTIHAYKKRGIFKYYQTGRTVFFKKSEVDAALAIGKTKG</sequence>
<dbReference type="NCBIfam" id="TIGR01764">
    <property type="entry name" value="excise"/>
    <property type="match status" value="1"/>
</dbReference>
<dbReference type="InterPro" id="IPR010093">
    <property type="entry name" value="SinI_DNA-bd"/>
</dbReference>
<name>A0ABV8NH41_9SPHI</name>
<reference evidence="3" key="1">
    <citation type="journal article" date="2019" name="Int. J. Syst. Evol. Microbiol.">
        <title>The Global Catalogue of Microorganisms (GCM) 10K type strain sequencing project: providing services to taxonomists for standard genome sequencing and annotation.</title>
        <authorList>
            <consortium name="The Broad Institute Genomics Platform"/>
            <consortium name="The Broad Institute Genome Sequencing Center for Infectious Disease"/>
            <person name="Wu L."/>
            <person name="Ma J."/>
        </authorList>
    </citation>
    <scope>NUCLEOTIDE SEQUENCE [LARGE SCALE GENOMIC DNA]</scope>
    <source>
        <strain evidence="3">CCM 8689</strain>
    </source>
</reference>
<accession>A0ABV8NH41</accession>
<evidence type="ECO:0000313" key="3">
    <source>
        <dbReference type="Proteomes" id="UP001595792"/>
    </source>
</evidence>
<organism evidence="2 3">
    <name type="scientific">Pedobacter jamesrossensis</name>
    <dbReference type="NCBI Taxonomy" id="1908238"/>
    <lineage>
        <taxon>Bacteria</taxon>
        <taxon>Pseudomonadati</taxon>
        <taxon>Bacteroidota</taxon>
        <taxon>Sphingobacteriia</taxon>
        <taxon>Sphingobacteriales</taxon>
        <taxon>Sphingobacteriaceae</taxon>
        <taxon>Pedobacter</taxon>
    </lineage>
</organism>
<gene>
    <name evidence="2" type="ORF">ACFOUY_06165</name>
</gene>
<feature type="domain" description="Helix-turn-helix" evidence="1">
    <location>
        <begin position="42"/>
        <end position="87"/>
    </location>
</feature>
<dbReference type="GO" id="GO:0003677">
    <property type="term" value="F:DNA binding"/>
    <property type="evidence" value="ECO:0007669"/>
    <property type="project" value="UniProtKB-KW"/>
</dbReference>
<dbReference type="SUPFAM" id="SSF46955">
    <property type="entry name" value="Putative DNA-binding domain"/>
    <property type="match status" value="1"/>
</dbReference>
<evidence type="ECO:0000259" key="1">
    <source>
        <dbReference type="Pfam" id="PF12728"/>
    </source>
</evidence>
<dbReference type="RefSeq" id="WP_378959597.1">
    <property type="nucleotide sequence ID" value="NZ_JBHRXC010000001.1"/>
</dbReference>
<dbReference type="InterPro" id="IPR009061">
    <property type="entry name" value="DNA-bd_dom_put_sf"/>
</dbReference>
<dbReference type="InterPro" id="IPR041657">
    <property type="entry name" value="HTH_17"/>
</dbReference>
<keyword evidence="3" id="KW-1185">Reference proteome</keyword>
<protein>
    <submittedName>
        <fullName evidence="2">Excisionase family DNA-binding protein</fullName>
    </submittedName>
</protein>
<proteinExistence type="predicted"/>
<dbReference type="Gene3D" id="1.10.1660.10">
    <property type="match status" value="1"/>
</dbReference>
<keyword evidence="2" id="KW-0238">DNA-binding</keyword>
<dbReference type="Proteomes" id="UP001595792">
    <property type="component" value="Unassembled WGS sequence"/>
</dbReference>
<dbReference type="Pfam" id="PF12728">
    <property type="entry name" value="HTH_17"/>
    <property type="match status" value="1"/>
</dbReference>
<comment type="caution">
    <text evidence="2">The sequence shown here is derived from an EMBL/GenBank/DDBJ whole genome shotgun (WGS) entry which is preliminary data.</text>
</comment>